<keyword evidence="1" id="KW-0472">Membrane</keyword>
<keyword evidence="1" id="KW-1133">Transmembrane helix</keyword>
<feature type="non-terminal residue" evidence="2">
    <location>
        <position position="1"/>
    </location>
</feature>
<feature type="transmembrane region" description="Helical" evidence="1">
    <location>
        <begin position="21"/>
        <end position="45"/>
    </location>
</feature>
<keyword evidence="1" id="KW-0812">Transmembrane</keyword>
<accession>A0A8D7F7X0</accession>
<evidence type="ECO:0000313" key="2">
    <source>
        <dbReference type="EMBL" id="CAG1846250.1"/>
    </source>
</evidence>
<dbReference type="AlphaFoldDB" id="A0A8D7F7X0"/>
<gene>
    <name evidence="2" type="ORF">GSMUA_160450.1</name>
</gene>
<feature type="non-terminal residue" evidence="2">
    <location>
        <position position="72"/>
    </location>
</feature>
<sequence length="72" mass="8572">IHYKHVTKETRTKVTTKNIEHCFFLSFLFFFFFFFFFFCCFFFFASGGNQPVGCSQPTIFLACHARLLPLLH</sequence>
<organism evidence="2">
    <name type="scientific">Musa acuminata subsp. malaccensis</name>
    <name type="common">Wild banana</name>
    <name type="synonym">Musa malaccensis</name>
    <dbReference type="NCBI Taxonomy" id="214687"/>
    <lineage>
        <taxon>Eukaryota</taxon>
        <taxon>Viridiplantae</taxon>
        <taxon>Streptophyta</taxon>
        <taxon>Embryophyta</taxon>
        <taxon>Tracheophyta</taxon>
        <taxon>Spermatophyta</taxon>
        <taxon>Magnoliopsida</taxon>
        <taxon>Liliopsida</taxon>
        <taxon>Zingiberales</taxon>
        <taxon>Musaceae</taxon>
        <taxon>Musa</taxon>
    </lineage>
</organism>
<reference evidence="2" key="1">
    <citation type="submission" date="2021-03" db="EMBL/GenBank/DDBJ databases">
        <authorList>
            <consortium name="Genoscope - CEA"/>
            <person name="William W."/>
        </authorList>
    </citation>
    <scope>NUCLEOTIDE SEQUENCE</scope>
    <source>
        <strain evidence="2">Doubled-haploid Pahang</strain>
    </source>
</reference>
<protein>
    <submittedName>
        <fullName evidence="2">(wild Malaysian banana) hypothetical protein</fullName>
    </submittedName>
</protein>
<evidence type="ECO:0000256" key="1">
    <source>
        <dbReference type="SAM" id="Phobius"/>
    </source>
</evidence>
<proteinExistence type="predicted"/>
<name>A0A8D7F7X0_MUSAM</name>
<dbReference type="EMBL" id="HG996471">
    <property type="protein sequence ID" value="CAG1846250.1"/>
    <property type="molecule type" value="Genomic_DNA"/>
</dbReference>